<keyword evidence="2" id="KW-1185">Reference proteome</keyword>
<organism evidence="1 2">
    <name type="scientific">Quercus rubra</name>
    <name type="common">Northern red oak</name>
    <name type="synonym">Quercus borealis</name>
    <dbReference type="NCBI Taxonomy" id="3512"/>
    <lineage>
        <taxon>Eukaryota</taxon>
        <taxon>Viridiplantae</taxon>
        <taxon>Streptophyta</taxon>
        <taxon>Embryophyta</taxon>
        <taxon>Tracheophyta</taxon>
        <taxon>Spermatophyta</taxon>
        <taxon>Magnoliopsida</taxon>
        <taxon>eudicotyledons</taxon>
        <taxon>Gunneridae</taxon>
        <taxon>Pentapetalae</taxon>
        <taxon>rosids</taxon>
        <taxon>fabids</taxon>
        <taxon>Fagales</taxon>
        <taxon>Fagaceae</taxon>
        <taxon>Quercus</taxon>
    </lineage>
</organism>
<evidence type="ECO:0000313" key="1">
    <source>
        <dbReference type="EMBL" id="KAK4605316.1"/>
    </source>
</evidence>
<name>A0AAN7G8D0_QUERU</name>
<gene>
    <name evidence="1" type="ORF">RGQ29_013405</name>
</gene>
<dbReference type="AlphaFoldDB" id="A0AAN7G8D0"/>
<dbReference type="EMBL" id="JAXUIC010000002">
    <property type="protein sequence ID" value="KAK4605316.1"/>
    <property type="molecule type" value="Genomic_DNA"/>
</dbReference>
<evidence type="ECO:0000313" key="2">
    <source>
        <dbReference type="Proteomes" id="UP001324115"/>
    </source>
</evidence>
<sequence>MQPNHRSLHRTAIRPFHLLLRPLRGDYQHDETVAHALWGCPMARNVWAMVEGKLQKRSSYAEDFYSLVKELAPVLTKKEMEVWAVVSWAIWNARNRYIFDRKQAHPSDTLRGAMTLLQDYQRLCQ</sequence>
<evidence type="ECO:0008006" key="3">
    <source>
        <dbReference type="Google" id="ProtNLM"/>
    </source>
</evidence>
<comment type="caution">
    <text evidence="1">The sequence shown here is derived from an EMBL/GenBank/DDBJ whole genome shotgun (WGS) entry which is preliminary data.</text>
</comment>
<proteinExistence type="predicted"/>
<reference evidence="1 2" key="1">
    <citation type="journal article" date="2023" name="G3 (Bethesda)">
        <title>A haplotype-resolved chromosome-scale genome for Quercus rubra L. provides insights into the genetics of adaptive traits for red oak species.</title>
        <authorList>
            <person name="Kapoor B."/>
            <person name="Jenkins J."/>
            <person name="Schmutz J."/>
            <person name="Zhebentyayeva T."/>
            <person name="Kuelheim C."/>
            <person name="Coggeshall M."/>
            <person name="Heim C."/>
            <person name="Lasky J.R."/>
            <person name="Leites L."/>
            <person name="Islam-Faridi N."/>
            <person name="Romero-Severson J."/>
            <person name="DeLeo V.L."/>
            <person name="Lucas S.M."/>
            <person name="Lazic D."/>
            <person name="Gailing O."/>
            <person name="Carlson J."/>
            <person name="Staton M."/>
        </authorList>
    </citation>
    <scope>NUCLEOTIDE SEQUENCE [LARGE SCALE GENOMIC DNA]</scope>
    <source>
        <strain evidence="1">Pseudo-F2</strain>
    </source>
</reference>
<dbReference type="Proteomes" id="UP001324115">
    <property type="component" value="Unassembled WGS sequence"/>
</dbReference>
<accession>A0AAN7G8D0</accession>
<protein>
    <recommendedName>
        <fullName evidence="3">Reverse transcriptase zinc-binding domain-containing protein</fullName>
    </recommendedName>
</protein>